<proteinExistence type="predicted"/>
<evidence type="ECO:0000313" key="1">
    <source>
        <dbReference type="EMBL" id="TWB62250.1"/>
    </source>
</evidence>
<gene>
    <name evidence="1" type="ORF">FBZ92_105185</name>
</gene>
<dbReference type="EMBL" id="VITT01000005">
    <property type="protein sequence ID" value="TWB62250.1"/>
    <property type="molecule type" value="Genomic_DNA"/>
</dbReference>
<comment type="caution">
    <text evidence="1">The sequence shown here is derived from an EMBL/GenBank/DDBJ whole genome shotgun (WGS) entry which is preliminary data.</text>
</comment>
<protein>
    <submittedName>
        <fullName evidence="1">Uncharacterized protein</fullName>
    </submittedName>
</protein>
<organism evidence="1 2">
    <name type="scientific">Nitrospirillum amazonense</name>
    <dbReference type="NCBI Taxonomy" id="28077"/>
    <lineage>
        <taxon>Bacteria</taxon>
        <taxon>Pseudomonadati</taxon>
        <taxon>Pseudomonadota</taxon>
        <taxon>Alphaproteobacteria</taxon>
        <taxon>Rhodospirillales</taxon>
        <taxon>Azospirillaceae</taxon>
        <taxon>Nitrospirillum</taxon>
    </lineage>
</organism>
<name>A0A560J0U0_9PROT</name>
<reference evidence="1 2" key="1">
    <citation type="submission" date="2019-06" db="EMBL/GenBank/DDBJ databases">
        <title>Genomic Encyclopedia of Type Strains, Phase IV (KMG-V): Genome sequencing to study the core and pangenomes of soil and plant-associated prokaryotes.</title>
        <authorList>
            <person name="Whitman W."/>
        </authorList>
    </citation>
    <scope>NUCLEOTIDE SEQUENCE [LARGE SCALE GENOMIC DNA]</scope>
    <source>
        <strain evidence="1 2">BR 11140</strain>
    </source>
</reference>
<dbReference type="Proteomes" id="UP000318050">
    <property type="component" value="Unassembled WGS sequence"/>
</dbReference>
<sequence length="165" mass="17386">MGLSWRSGLRSLGRQNLYLTLMQMVPLLTVPDIHFVVLQYDARAGDAAAEMAEVTAATGVTLRLWEDLDLRDDQEGGAALLAGLDLVVSAGTAVGELSAALGMPTWRFHHMAAWAALRTGASPLMVTAHIRAYFIANSSSGKLFFVAISLHRAADGGCPAGCGSS</sequence>
<dbReference type="AlphaFoldDB" id="A0A560J0U0"/>
<evidence type="ECO:0000313" key="2">
    <source>
        <dbReference type="Proteomes" id="UP000318050"/>
    </source>
</evidence>
<accession>A0A560J0U0</accession>